<proteinExistence type="predicted"/>
<organism evidence="1 2">
    <name type="scientific">Cylindrotheca closterium</name>
    <dbReference type="NCBI Taxonomy" id="2856"/>
    <lineage>
        <taxon>Eukaryota</taxon>
        <taxon>Sar</taxon>
        <taxon>Stramenopiles</taxon>
        <taxon>Ochrophyta</taxon>
        <taxon>Bacillariophyta</taxon>
        <taxon>Bacillariophyceae</taxon>
        <taxon>Bacillariophycidae</taxon>
        <taxon>Bacillariales</taxon>
        <taxon>Bacillariaceae</taxon>
        <taxon>Cylindrotheca</taxon>
    </lineage>
</organism>
<dbReference type="InterPro" id="IPR032675">
    <property type="entry name" value="LRR_dom_sf"/>
</dbReference>
<dbReference type="Proteomes" id="UP001295423">
    <property type="component" value="Unassembled WGS sequence"/>
</dbReference>
<dbReference type="InterPro" id="IPR026906">
    <property type="entry name" value="LRR_5"/>
</dbReference>
<dbReference type="InterPro" id="IPR053139">
    <property type="entry name" value="Surface_bspA-like"/>
</dbReference>
<gene>
    <name evidence="1" type="ORF">CYCCA115_LOCUS11640</name>
</gene>
<name>A0AAD2FPR0_9STRA</name>
<sequence>MEANEYRYRGNAGEKVPNWVHKLTFDPGIQVLPSELCNECIFLEEVALPEGLIKIGRRAFEYCTSLSEIKIRGTVESVWEEAFTDCSAMTKVEFEESCSSSSPPHGLKTIFKEAFQRCRSLQRIKIPSSVNLIGDSCFQSCDNLIEATLSTTSIKEIPRLGFAHCRSLQTVSLPSSLERVCDYGFYKCPSLVTVVIVPLDDSKPIEIGFQSFESCEALANFVLPTGSNADNTSFDGCARLQSRFGERAKKIVAGLISRFDSQPVHKMLYDWSSVSPKKLGHCIETAKSEESPLVDRFGMTPFHIFFSTNEPDEEVLEVLLDKYPYHVVNYKDSNGKRPLDYLVSNWTEDTESLLAESTATLLQKTMQRWMIDPLVRWGTASWVEDMQSKVEGILAEYDNEQREVLYNGAYSVFLHYVDMTVPSILEMALWKAKLNGGRNTDIIMLQSLDREECRCVCGSDVVIPSVAIFLGIIP</sequence>
<evidence type="ECO:0008006" key="3">
    <source>
        <dbReference type="Google" id="ProtNLM"/>
    </source>
</evidence>
<protein>
    <recommendedName>
        <fullName evidence="3">Leucine-rich repeat domain-containing protein</fullName>
    </recommendedName>
</protein>
<dbReference type="EMBL" id="CAKOGP040001747">
    <property type="protein sequence ID" value="CAJ1948485.1"/>
    <property type="molecule type" value="Genomic_DNA"/>
</dbReference>
<accession>A0AAD2FPR0</accession>
<evidence type="ECO:0000313" key="1">
    <source>
        <dbReference type="EMBL" id="CAJ1948485.1"/>
    </source>
</evidence>
<dbReference type="AlphaFoldDB" id="A0AAD2FPR0"/>
<evidence type="ECO:0000313" key="2">
    <source>
        <dbReference type="Proteomes" id="UP001295423"/>
    </source>
</evidence>
<dbReference type="PANTHER" id="PTHR45661:SF3">
    <property type="entry name" value="IG-LIKE DOMAIN-CONTAINING PROTEIN"/>
    <property type="match status" value="1"/>
</dbReference>
<keyword evidence="2" id="KW-1185">Reference proteome</keyword>
<dbReference type="Gene3D" id="3.80.10.10">
    <property type="entry name" value="Ribonuclease Inhibitor"/>
    <property type="match status" value="2"/>
</dbReference>
<reference evidence="1" key="1">
    <citation type="submission" date="2023-08" db="EMBL/GenBank/DDBJ databases">
        <authorList>
            <person name="Audoor S."/>
            <person name="Bilcke G."/>
        </authorList>
    </citation>
    <scope>NUCLEOTIDE SEQUENCE</scope>
</reference>
<comment type="caution">
    <text evidence="1">The sequence shown here is derived from an EMBL/GenBank/DDBJ whole genome shotgun (WGS) entry which is preliminary data.</text>
</comment>
<dbReference type="PANTHER" id="PTHR45661">
    <property type="entry name" value="SURFACE ANTIGEN"/>
    <property type="match status" value="1"/>
</dbReference>
<dbReference type="Pfam" id="PF13306">
    <property type="entry name" value="LRR_5"/>
    <property type="match status" value="3"/>
</dbReference>
<dbReference type="SUPFAM" id="SSF52058">
    <property type="entry name" value="L domain-like"/>
    <property type="match status" value="1"/>
</dbReference>